<dbReference type="PANTHER" id="PTHR43194">
    <property type="entry name" value="HYDROLASE ALPHA/BETA FOLD FAMILY"/>
    <property type="match status" value="1"/>
</dbReference>
<keyword evidence="2" id="KW-0378">Hydrolase</keyword>
<feature type="domain" description="AB hydrolase-1" evidence="1">
    <location>
        <begin position="35"/>
        <end position="266"/>
    </location>
</feature>
<dbReference type="Gene3D" id="3.40.50.1820">
    <property type="entry name" value="alpha/beta hydrolase"/>
    <property type="match status" value="1"/>
</dbReference>
<name>A0A059FUD4_9PROT</name>
<dbReference type="InterPro" id="IPR050228">
    <property type="entry name" value="Carboxylesterase_BioH"/>
</dbReference>
<accession>A0A059FUD4</accession>
<evidence type="ECO:0000313" key="3">
    <source>
        <dbReference type="Proteomes" id="UP000025171"/>
    </source>
</evidence>
<dbReference type="Proteomes" id="UP000025171">
    <property type="component" value="Unassembled WGS sequence"/>
</dbReference>
<dbReference type="PATRIC" id="fig|1280950.3.peg.525"/>
<sequence>MADTPESGWIVVDGARIEWAAWGERGKPGLLLLIGNGAHMGWWRPLASMLARDYRVATFNWSGMGTSDWRDAYPIPTFLDEALGVATDAGLFDAEQRPFLGAHSFGGFLGLQLLIDHGDRFAGGILIDSRMRLKAKWGNQATPAPRFRVHPKKDDTIARFRLIPQQPVENDFFIRMLAEGAVVETEDGWRFRQDFDFRRKTQLEPDMLPLIPHARCPLAFVRGELTQSVTDEIWQAKKAVAPAGTPFVEIPHAHHHVMVDQPIALVSVMRVLLNAFQVPRVQQAGPI</sequence>
<organism evidence="2 3">
    <name type="scientific">Hyphomonas johnsonii MHS-2</name>
    <dbReference type="NCBI Taxonomy" id="1280950"/>
    <lineage>
        <taxon>Bacteria</taxon>
        <taxon>Pseudomonadati</taxon>
        <taxon>Pseudomonadota</taxon>
        <taxon>Alphaproteobacteria</taxon>
        <taxon>Hyphomonadales</taxon>
        <taxon>Hyphomonadaceae</taxon>
        <taxon>Hyphomonas</taxon>
    </lineage>
</organism>
<dbReference type="PANTHER" id="PTHR43194:SF5">
    <property type="entry name" value="PIMELOYL-[ACYL-CARRIER PROTEIN] METHYL ESTER ESTERASE"/>
    <property type="match status" value="1"/>
</dbReference>
<evidence type="ECO:0000259" key="1">
    <source>
        <dbReference type="Pfam" id="PF12697"/>
    </source>
</evidence>
<dbReference type="STRING" id="1280950.HJO_02570"/>
<dbReference type="InterPro" id="IPR000073">
    <property type="entry name" value="AB_hydrolase_1"/>
</dbReference>
<dbReference type="eggNOG" id="COG2267">
    <property type="taxonomic scope" value="Bacteria"/>
</dbReference>
<dbReference type="GO" id="GO:0016787">
    <property type="term" value="F:hydrolase activity"/>
    <property type="evidence" value="ECO:0007669"/>
    <property type="project" value="UniProtKB-KW"/>
</dbReference>
<dbReference type="SUPFAM" id="SSF53474">
    <property type="entry name" value="alpha/beta-Hydrolases"/>
    <property type="match status" value="1"/>
</dbReference>
<dbReference type="EMBL" id="ARYK01000001">
    <property type="protein sequence ID" value="KCZ94222.1"/>
    <property type="molecule type" value="Genomic_DNA"/>
</dbReference>
<dbReference type="AlphaFoldDB" id="A0A059FUD4"/>
<protein>
    <submittedName>
        <fullName evidence="2">Alpha/beta hydrolase fold protein</fullName>
    </submittedName>
</protein>
<proteinExistence type="predicted"/>
<evidence type="ECO:0000313" key="2">
    <source>
        <dbReference type="EMBL" id="KCZ94222.1"/>
    </source>
</evidence>
<keyword evidence="3" id="KW-1185">Reference proteome</keyword>
<dbReference type="Pfam" id="PF12697">
    <property type="entry name" value="Abhydrolase_6"/>
    <property type="match status" value="1"/>
</dbReference>
<dbReference type="InterPro" id="IPR029058">
    <property type="entry name" value="AB_hydrolase_fold"/>
</dbReference>
<reference evidence="2 3" key="1">
    <citation type="journal article" date="2014" name="Antonie Van Leeuwenhoek">
        <title>Hyphomonas beringensis sp. nov. and Hyphomonas chukchiensis sp. nov., isolated from surface seawater of the Bering Sea and Chukchi Sea.</title>
        <authorList>
            <person name="Li C."/>
            <person name="Lai Q."/>
            <person name="Li G."/>
            <person name="Dong C."/>
            <person name="Wang J."/>
            <person name="Liao Y."/>
            <person name="Shao Z."/>
        </authorList>
    </citation>
    <scope>NUCLEOTIDE SEQUENCE [LARGE SCALE GENOMIC DNA]</scope>
    <source>
        <strain evidence="2 3">MHS-2</strain>
    </source>
</reference>
<gene>
    <name evidence="2" type="ORF">HJO_02570</name>
</gene>
<comment type="caution">
    <text evidence="2">The sequence shown here is derived from an EMBL/GenBank/DDBJ whole genome shotgun (WGS) entry which is preliminary data.</text>
</comment>